<organism evidence="2 3">
    <name type="scientific">Qipengyuania marisflavi</name>
    <dbReference type="NCBI Taxonomy" id="2486356"/>
    <lineage>
        <taxon>Bacteria</taxon>
        <taxon>Pseudomonadati</taxon>
        <taxon>Pseudomonadota</taxon>
        <taxon>Alphaproteobacteria</taxon>
        <taxon>Sphingomonadales</taxon>
        <taxon>Erythrobacteraceae</taxon>
        <taxon>Qipengyuania</taxon>
    </lineage>
</organism>
<keyword evidence="3" id="KW-1185">Reference proteome</keyword>
<gene>
    <name evidence="2" type="ORF">FEV51_09155</name>
</gene>
<evidence type="ECO:0000313" key="2">
    <source>
        <dbReference type="EMBL" id="TMM48429.1"/>
    </source>
</evidence>
<dbReference type="Proteomes" id="UP000309668">
    <property type="component" value="Unassembled WGS sequence"/>
</dbReference>
<comment type="caution">
    <text evidence="2">The sequence shown here is derived from an EMBL/GenBank/DDBJ whole genome shotgun (WGS) entry which is preliminary data.</text>
</comment>
<protein>
    <submittedName>
        <fullName evidence="2">Uncharacterized protein</fullName>
    </submittedName>
</protein>
<dbReference type="AlphaFoldDB" id="A0A5S3P626"/>
<dbReference type="EMBL" id="VCAO01000003">
    <property type="protein sequence ID" value="TMM48429.1"/>
    <property type="molecule type" value="Genomic_DNA"/>
</dbReference>
<proteinExistence type="predicted"/>
<keyword evidence="1" id="KW-1133">Transmembrane helix</keyword>
<dbReference type="RefSeq" id="WP_138618098.1">
    <property type="nucleotide sequence ID" value="NZ_VCAO01000003.1"/>
</dbReference>
<keyword evidence="1" id="KW-0812">Transmembrane</keyword>
<accession>A0A5S3P626</accession>
<sequence>MLKKLNPAPWATTFISAGWTLVVETAPDIFPKTSPIFLYIGIAGILIGILWIVFDRNSNKEVNMKETEEEKRLRLENPIEALGKSNAVFAAYGKDHVYRDIHIHGVTGEAMYLDVENLDAKRINITMAEQEASQFPPTRQRAKYFSGWSPPKK</sequence>
<evidence type="ECO:0000256" key="1">
    <source>
        <dbReference type="SAM" id="Phobius"/>
    </source>
</evidence>
<keyword evidence="1" id="KW-0472">Membrane</keyword>
<feature type="transmembrane region" description="Helical" evidence="1">
    <location>
        <begin position="35"/>
        <end position="54"/>
    </location>
</feature>
<reference evidence="2 3" key="1">
    <citation type="submission" date="2019-05" db="EMBL/GenBank/DDBJ databases">
        <title>Erythrobacter marisflavi sp. nov., isolated from isolated from water of an estuary environment.</title>
        <authorList>
            <person name="Yoon J.-H."/>
        </authorList>
    </citation>
    <scope>NUCLEOTIDE SEQUENCE [LARGE SCALE GENOMIC DNA]</scope>
    <source>
        <strain evidence="2 3">KEM-5</strain>
    </source>
</reference>
<name>A0A5S3P626_9SPHN</name>
<evidence type="ECO:0000313" key="3">
    <source>
        <dbReference type="Proteomes" id="UP000309668"/>
    </source>
</evidence>